<feature type="compositionally biased region" description="Basic and acidic residues" evidence="1">
    <location>
        <begin position="704"/>
        <end position="715"/>
    </location>
</feature>
<feature type="compositionally biased region" description="Basic residues" evidence="1">
    <location>
        <begin position="373"/>
        <end position="388"/>
    </location>
</feature>
<feature type="compositionally biased region" description="Basic and acidic residues" evidence="1">
    <location>
        <begin position="269"/>
        <end position="281"/>
    </location>
</feature>
<feature type="region of interest" description="Disordered" evidence="1">
    <location>
        <begin position="693"/>
        <end position="734"/>
    </location>
</feature>
<evidence type="ECO:0000313" key="4">
    <source>
        <dbReference type="EMBL" id="CAL4761987.1"/>
    </source>
</evidence>
<dbReference type="InterPro" id="IPR036259">
    <property type="entry name" value="MFS_trans_sf"/>
</dbReference>
<dbReference type="SUPFAM" id="SSF103473">
    <property type="entry name" value="MFS general substrate transporter"/>
    <property type="match status" value="1"/>
</dbReference>
<feature type="transmembrane region" description="Helical" evidence="2">
    <location>
        <begin position="173"/>
        <end position="193"/>
    </location>
</feature>
<feature type="transmembrane region" description="Helical" evidence="2">
    <location>
        <begin position="82"/>
        <end position="103"/>
    </location>
</feature>
<organism evidence="3">
    <name type="scientific">Cladocopium goreaui</name>
    <dbReference type="NCBI Taxonomy" id="2562237"/>
    <lineage>
        <taxon>Eukaryota</taxon>
        <taxon>Sar</taxon>
        <taxon>Alveolata</taxon>
        <taxon>Dinophyceae</taxon>
        <taxon>Suessiales</taxon>
        <taxon>Symbiodiniaceae</taxon>
        <taxon>Cladocopium</taxon>
    </lineage>
</organism>
<proteinExistence type="predicted"/>
<evidence type="ECO:0000256" key="1">
    <source>
        <dbReference type="SAM" id="MobiDB-lite"/>
    </source>
</evidence>
<dbReference type="EMBL" id="CAMXCT010000149">
    <property type="protein sequence ID" value="CAI3974675.1"/>
    <property type="molecule type" value="Genomic_DNA"/>
</dbReference>
<name>A0A9P1FHC3_9DINO</name>
<feature type="region of interest" description="Disordered" evidence="1">
    <location>
        <begin position="208"/>
        <end position="241"/>
    </location>
</feature>
<feature type="transmembrane region" description="Helical" evidence="2">
    <location>
        <begin position="581"/>
        <end position="603"/>
    </location>
</feature>
<dbReference type="AlphaFoldDB" id="A0A9P1FHC3"/>
<feature type="transmembrane region" description="Helical" evidence="2">
    <location>
        <begin position="555"/>
        <end position="574"/>
    </location>
</feature>
<reference evidence="3" key="1">
    <citation type="submission" date="2022-10" db="EMBL/GenBank/DDBJ databases">
        <authorList>
            <person name="Chen Y."/>
            <person name="Dougan E. K."/>
            <person name="Chan C."/>
            <person name="Rhodes N."/>
            <person name="Thang M."/>
        </authorList>
    </citation>
    <scope>NUCLEOTIDE SEQUENCE</scope>
</reference>
<feature type="transmembrane region" description="Helical" evidence="2">
    <location>
        <begin position="653"/>
        <end position="675"/>
    </location>
</feature>
<dbReference type="EMBL" id="CAMXCT020000149">
    <property type="protein sequence ID" value="CAL1128050.1"/>
    <property type="molecule type" value="Genomic_DNA"/>
</dbReference>
<comment type="caution">
    <text evidence="3">The sequence shown here is derived from an EMBL/GenBank/DDBJ whole genome shotgun (WGS) entry which is preliminary data.</text>
</comment>
<evidence type="ECO:0000256" key="2">
    <source>
        <dbReference type="SAM" id="Phobius"/>
    </source>
</evidence>
<keyword evidence="5" id="KW-1185">Reference proteome</keyword>
<keyword evidence="2" id="KW-0472">Membrane</keyword>
<protein>
    <submittedName>
        <fullName evidence="3">Uncharacterized protein</fullName>
    </submittedName>
</protein>
<dbReference type="Proteomes" id="UP001152797">
    <property type="component" value="Unassembled WGS sequence"/>
</dbReference>
<accession>A0A9P1FHC3</accession>
<feature type="transmembrane region" description="Helical" evidence="2">
    <location>
        <begin position="109"/>
        <end position="127"/>
    </location>
</feature>
<feature type="region of interest" description="Disordered" evidence="1">
    <location>
        <begin position="267"/>
        <end position="401"/>
    </location>
</feature>
<reference evidence="4 5" key="2">
    <citation type="submission" date="2024-05" db="EMBL/GenBank/DDBJ databases">
        <authorList>
            <person name="Chen Y."/>
            <person name="Shah S."/>
            <person name="Dougan E. K."/>
            <person name="Thang M."/>
            <person name="Chan C."/>
        </authorList>
    </citation>
    <scope>NUCLEOTIDE SEQUENCE [LARGE SCALE GENOMIC DNA]</scope>
</reference>
<sequence length="734" mass="79680">MDDDKKEKARLDDEPVARIPWSLSYLLICILLPALSGAQMGFGWSAFGLYIRKMGWDLAQGGLGVSIGSFTRLFTQQVIFRAGIWTCVCFAALQTTAATLAYIYSDQAVIIFCQAGVLIACDVTVAFEGIVFDNFSDSEAIVSQAQSTVLSSFTIAMALAATAGGVIYDLAEWKGISVFHMSVAGGQLIVMAFQPAIRQSFRTFLHGAEKDKDEDDEDAAKAKRKAVQPPAQTAALPGVVEDEEEIQADTAPVTLTVTVVQADNAPAAEKVEEKRADDHENGQPGEDSAASSANGVILKQASRASRNSKASKASSTLHPDHDHHHLISPNLARSGVFTGRSSRHSSLHSSARSSQRSEHSGGLVDTYGTGSSKRSRANGHTHRAHRTRVSGGSSGTSRSAGTVLSRVSNFSSLSRSGEYFQFNFGIMNSLRPNVASDKVRMAIESDHELIDEPEVPTTIAAEPVRLTRKSQKSKGLGRDMYLVAFLIAMCSFNNTTSYAIEWATYAIFFKEQHGWTSATWAGICQTSGDLFAAFMMGCLSGGQRAELSEVEGIRWLFYSATSQPYNLVLFALAWVTLDAGLCVPVLPVAVASQVIMGTVYVYAMKAVTDMNLFYSLGDSKVFMQLQVQCRNADTLGNMLSGYLTLALYEMDPLFPYFFSTGLSIFTCITVMLGFYCRVGFGLDIETAEARRSQKRGMIRQSQWKSDRMKNIRNDADDGSPPLSNVSPAVCSEVL</sequence>
<evidence type="ECO:0000313" key="3">
    <source>
        <dbReference type="EMBL" id="CAI3974675.1"/>
    </source>
</evidence>
<feature type="transmembrane region" description="Helical" evidence="2">
    <location>
        <begin position="25"/>
        <end position="51"/>
    </location>
</feature>
<evidence type="ECO:0000313" key="5">
    <source>
        <dbReference type="Proteomes" id="UP001152797"/>
    </source>
</evidence>
<keyword evidence="2" id="KW-0812">Transmembrane</keyword>
<keyword evidence="2" id="KW-1133">Transmembrane helix</keyword>
<gene>
    <name evidence="3" type="ORF">C1SCF055_LOCUS3060</name>
</gene>
<feature type="compositionally biased region" description="Low complexity" evidence="1">
    <location>
        <begin position="301"/>
        <end position="315"/>
    </location>
</feature>
<feature type="transmembrane region" description="Helical" evidence="2">
    <location>
        <begin position="148"/>
        <end position="167"/>
    </location>
</feature>
<dbReference type="EMBL" id="CAMXCT030000149">
    <property type="protein sequence ID" value="CAL4761987.1"/>
    <property type="molecule type" value="Genomic_DNA"/>
</dbReference>
<feature type="compositionally biased region" description="Low complexity" evidence="1">
    <location>
        <begin position="389"/>
        <end position="401"/>
    </location>
</feature>
<dbReference type="OrthoDB" id="423635at2759"/>